<accession>A0A0C2MP65</accession>
<proteinExistence type="predicted"/>
<gene>
    <name evidence="1" type="ORF">RF11_02260</name>
</gene>
<comment type="caution">
    <text evidence="1">The sequence shown here is derived from an EMBL/GenBank/DDBJ whole genome shotgun (WGS) entry which is preliminary data.</text>
</comment>
<evidence type="ECO:0000313" key="2">
    <source>
        <dbReference type="Proteomes" id="UP000031668"/>
    </source>
</evidence>
<dbReference type="EMBL" id="JWZT01004669">
    <property type="protein sequence ID" value="KII63451.1"/>
    <property type="molecule type" value="Genomic_DNA"/>
</dbReference>
<protein>
    <submittedName>
        <fullName evidence="1">Uncharacterized protein</fullName>
    </submittedName>
</protein>
<keyword evidence="2" id="KW-1185">Reference proteome</keyword>
<evidence type="ECO:0000313" key="1">
    <source>
        <dbReference type="EMBL" id="KII63451.1"/>
    </source>
</evidence>
<name>A0A0C2MP65_THEKT</name>
<sequence>MLESLKFDFDDSHIAENKSKLSADGIYLLVQSCPQKLHFFLNLTQSQNDTMLTFSTATFEDAHYGVFNDGSTYCLSGKTATFASVDWKDCSYFVSHLNKLCVKYCSENQDMTAPDPFDSGIPIQS</sequence>
<dbReference type="Proteomes" id="UP000031668">
    <property type="component" value="Unassembled WGS sequence"/>
</dbReference>
<reference evidence="1 2" key="1">
    <citation type="journal article" date="2014" name="Genome Biol. Evol.">
        <title>The genome of the myxosporean Thelohanellus kitauei shows adaptations to nutrient acquisition within its fish host.</title>
        <authorList>
            <person name="Yang Y."/>
            <person name="Xiong J."/>
            <person name="Zhou Z."/>
            <person name="Huo F."/>
            <person name="Miao W."/>
            <person name="Ran C."/>
            <person name="Liu Y."/>
            <person name="Zhang J."/>
            <person name="Feng J."/>
            <person name="Wang M."/>
            <person name="Wang M."/>
            <person name="Wang L."/>
            <person name="Yao B."/>
        </authorList>
    </citation>
    <scope>NUCLEOTIDE SEQUENCE [LARGE SCALE GENOMIC DNA]</scope>
    <source>
        <strain evidence="1">Wuqing</strain>
    </source>
</reference>
<organism evidence="1 2">
    <name type="scientific">Thelohanellus kitauei</name>
    <name type="common">Myxosporean</name>
    <dbReference type="NCBI Taxonomy" id="669202"/>
    <lineage>
        <taxon>Eukaryota</taxon>
        <taxon>Metazoa</taxon>
        <taxon>Cnidaria</taxon>
        <taxon>Myxozoa</taxon>
        <taxon>Myxosporea</taxon>
        <taxon>Bivalvulida</taxon>
        <taxon>Platysporina</taxon>
        <taxon>Myxobolidae</taxon>
        <taxon>Thelohanellus</taxon>
    </lineage>
</organism>
<dbReference type="AlphaFoldDB" id="A0A0C2MP65"/>